<proteinExistence type="predicted"/>
<evidence type="ECO:0000313" key="2">
    <source>
        <dbReference type="EMBL" id="JAD64593.1"/>
    </source>
</evidence>
<feature type="transmembrane region" description="Helical" evidence="1">
    <location>
        <begin position="12"/>
        <end position="32"/>
    </location>
</feature>
<name>A0A0A9BR77_ARUDO</name>
<keyword evidence="1" id="KW-0812">Transmembrane</keyword>
<sequence>MKLLCRDLSTLLWQCPWILVCAALFFFLAAFAF</sequence>
<organism evidence="2">
    <name type="scientific">Arundo donax</name>
    <name type="common">Giant reed</name>
    <name type="synonym">Donax arundinaceus</name>
    <dbReference type="NCBI Taxonomy" id="35708"/>
    <lineage>
        <taxon>Eukaryota</taxon>
        <taxon>Viridiplantae</taxon>
        <taxon>Streptophyta</taxon>
        <taxon>Embryophyta</taxon>
        <taxon>Tracheophyta</taxon>
        <taxon>Spermatophyta</taxon>
        <taxon>Magnoliopsida</taxon>
        <taxon>Liliopsida</taxon>
        <taxon>Poales</taxon>
        <taxon>Poaceae</taxon>
        <taxon>PACMAD clade</taxon>
        <taxon>Arundinoideae</taxon>
        <taxon>Arundineae</taxon>
        <taxon>Arundo</taxon>
    </lineage>
</organism>
<reference evidence="2" key="1">
    <citation type="submission" date="2014-09" db="EMBL/GenBank/DDBJ databases">
        <authorList>
            <person name="Magalhaes I.L.F."/>
            <person name="Oliveira U."/>
            <person name="Santos F.R."/>
            <person name="Vidigal T.H.D.A."/>
            <person name="Brescovit A.D."/>
            <person name="Santos A.J."/>
        </authorList>
    </citation>
    <scope>NUCLEOTIDE SEQUENCE</scope>
    <source>
        <tissue evidence="2">Shoot tissue taken approximately 20 cm above the soil surface</tissue>
    </source>
</reference>
<keyword evidence="1" id="KW-0472">Membrane</keyword>
<dbReference type="EMBL" id="GBRH01233302">
    <property type="protein sequence ID" value="JAD64593.1"/>
    <property type="molecule type" value="Transcribed_RNA"/>
</dbReference>
<keyword evidence="1" id="KW-1133">Transmembrane helix</keyword>
<accession>A0A0A9BR77</accession>
<dbReference type="AlphaFoldDB" id="A0A0A9BR77"/>
<reference evidence="2" key="2">
    <citation type="journal article" date="2015" name="Data Brief">
        <title>Shoot transcriptome of the giant reed, Arundo donax.</title>
        <authorList>
            <person name="Barrero R.A."/>
            <person name="Guerrero F.D."/>
            <person name="Moolhuijzen P."/>
            <person name="Goolsby J.A."/>
            <person name="Tidwell J."/>
            <person name="Bellgard S.E."/>
            <person name="Bellgard M.I."/>
        </authorList>
    </citation>
    <scope>NUCLEOTIDE SEQUENCE</scope>
    <source>
        <tissue evidence="2">Shoot tissue taken approximately 20 cm above the soil surface</tissue>
    </source>
</reference>
<protein>
    <submittedName>
        <fullName evidence="2">Uncharacterized protein</fullName>
    </submittedName>
</protein>
<evidence type="ECO:0000256" key="1">
    <source>
        <dbReference type="SAM" id="Phobius"/>
    </source>
</evidence>